<feature type="compositionally biased region" description="Polar residues" evidence="1">
    <location>
        <begin position="511"/>
        <end position="526"/>
    </location>
</feature>
<sequence>MGAPEHSEDDDDEEAAALNEEEDEEDEAKTPIEQQDAEEDHVIGEPQAIYGLGNSAVGGSAGNVESSSSTTQKTLSVPRVYFHAEHLPSTRRRSSCRLLGPQASYRRRSRSMSAWTDLSRSSIRFDERFLSGSYKKEVSSRKLFFFFLVFLHLYEQSDKGVTELSSFRAHVVYTGYRVELARARGRQKRYLHAAERRSLALCSAVCHTRSIERAAARSVSFRAPIKVSVLCLTDRFSLATTLPVGYSSRCFPRRRTSESRTQMLMGDIKWLMMLRSHKLRNMYLMLSVHDIRPPPPFLLFQTNAKLNLWLLIERKIKSTTQAYVYNKRTSTRIDGCKTCICVSTYNVLLHDKPNFIKFASASIVTHIARSLCQTSLTMGVLQKSLHYHYYHFFLFLFFINVISKWNEGPRQQYFKYRGCSGYTCARAVSSTSVEKTSLLNRDAAVLPPSPPSLPPLPTATGIATTDIMSVFFFRLHNLRRQADEARKKRQRGGAGGRGGSGQASQRAQSSCCDQSQPTAGSMQSSGRIRHGPSKLFERVPLQPSDSLDEIAFQIPSVHRRTVSGEGLQRRVRRGPCCTARRSSTRFFANVNLISRVIARERRPISTTIPAITTRKIILDVPLRPGDYCAVEQLSSRLNVRTTTTTAKKTATIRTENFYHG</sequence>
<dbReference type="EMBL" id="CADCXV010000225">
    <property type="protein sequence ID" value="CAB0028979.1"/>
    <property type="molecule type" value="Genomic_DNA"/>
</dbReference>
<organism evidence="2 3">
    <name type="scientific">Trichogramma brassicae</name>
    <dbReference type="NCBI Taxonomy" id="86971"/>
    <lineage>
        <taxon>Eukaryota</taxon>
        <taxon>Metazoa</taxon>
        <taxon>Ecdysozoa</taxon>
        <taxon>Arthropoda</taxon>
        <taxon>Hexapoda</taxon>
        <taxon>Insecta</taxon>
        <taxon>Pterygota</taxon>
        <taxon>Neoptera</taxon>
        <taxon>Endopterygota</taxon>
        <taxon>Hymenoptera</taxon>
        <taxon>Apocrita</taxon>
        <taxon>Proctotrupomorpha</taxon>
        <taxon>Chalcidoidea</taxon>
        <taxon>Trichogrammatidae</taxon>
        <taxon>Trichogramma</taxon>
    </lineage>
</organism>
<evidence type="ECO:0000313" key="3">
    <source>
        <dbReference type="Proteomes" id="UP000479190"/>
    </source>
</evidence>
<reference evidence="2 3" key="1">
    <citation type="submission" date="2020-02" db="EMBL/GenBank/DDBJ databases">
        <authorList>
            <person name="Ferguson B K."/>
        </authorList>
    </citation>
    <scope>NUCLEOTIDE SEQUENCE [LARGE SCALE GENOMIC DNA]</scope>
</reference>
<feature type="compositionally biased region" description="Gly residues" evidence="1">
    <location>
        <begin position="492"/>
        <end position="501"/>
    </location>
</feature>
<feature type="region of interest" description="Disordered" evidence="1">
    <location>
        <begin position="482"/>
        <end position="530"/>
    </location>
</feature>
<name>A0A6H5HU73_9HYME</name>
<dbReference type="Proteomes" id="UP000479190">
    <property type="component" value="Unassembled WGS sequence"/>
</dbReference>
<evidence type="ECO:0000256" key="1">
    <source>
        <dbReference type="SAM" id="MobiDB-lite"/>
    </source>
</evidence>
<dbReference type="OrthoDB" id="7692390at2759"/>
<evidence type="ECO:0000313" key="2">
    <source>
        <dbReference type="EMBL" id="CAB0028979.1"/>
    </source>
</evidence>
<keyword evidence="3" id="KW-1185">Reference proteome</keyword>
<gene>
    <name evidence="2" type="ORF">TBRA_LOCUS1086</name>
</gene>
<proteinExistence type="predicted"/>
<accession>A0A6H5HU73</accession>
<feature type="compositionally biased region" description="Acidic residues" evidence="1">
    <location>
        <begin position="7"/>
        <end position="27"/>
    </location>
</feature>
<feature type="region of interest" description="Disordered" evidence="1">
    <location>
        <begin position="1"/>
        <end position="43"/>
    </location>
</feature>
<protein>
    <submittedName>
        <fullName evidence="2">Uncharacterized protein</fullName>
    </submittedName>
</protein>
<dbReference type="AlphaFoldDB" id="A0A6H5HU73"/>